<evidence type="ECO:0000256" key="2">
    <source>
        <dbReference type="SAM" id="MobiDB-lite"/>
    </source>
</evidence>
<evidence type="ECO:0000256" key="1">
    <source>
        <dbReference type="SAM" id="Coils"/>
    </source>
</evidence>
<reference evidence="3 4" key="1">
    <citation type="submission" date="2014-06" db="EMBL/GenBank/DDBJ databases">
        <authorList>
            <person name="Swart Estienne"/>
        </authorList>
    </citation>
    <scope>NUCLEOTIDE SEQUENCE [LARGE SCALE GENOMIC DNA]</scope>
    <source>
        <strain evidence="3 4">130c</strain>
    </source>
</reference>
<organism evidence="3 4">
    <name type="scientific">Stylonychia lemnae</name>
    <name type="common">Ciliate</name>
    <dbReference type="NCBI Taxonomy" id="5949"/>
    <lineage>
        <taxon>Eukaryota</taxon>
        <taxon>Sar</taxon>
        <taxon>Alveolata</taxon>
        <taxon>Ciliophora</taxon>
        <taxon>Intramacronucleata</taxon>
        <taxon>Spirotrichea</taxon>
        <taxon>Stichotrichia</taxon>
        <taxon>Sporadotrichida</taxon>
        <taxon>Oxytrichidae</taxon>
        <taxon>Stylonychinae</taxon>
        <taxon>Stylonychia</taxon>
    </lineage>
</organism>
<dbReference type="Proteomes" id="UP000039865">
    <property type="component" value="Unassembled WGS sequence"/>
</dbReference>
<evidence type="ECO:0000313" key="3">
    <source>
        <dbReference type="EMBL" id="CDW72157.1"/>
    </source>
</evidence>
<dbReference type="OMA" id="PKQQNSH"/>
<dbReference type="GO" id="GO:0035253">
    <property type="term" value="C:ciliary rootlet"/>
    <property type="evidence" value="ECO:0007669"/>
    <property type="project" value="TreeGrafter"/>
</dbReference>
<feature type="coiled-coil region" evidence="1">
    <location>
        <begin position="315"/>
        <end position="349"/>
    </location>
</feature>
<name>A0A077ZQH7_STYLE</name>
<dbReference type="InterPro" id="IPR033192">
    <property type="entry name" value="ODAD3"/>
</dbReference>
<gene>
    <name evidence="3" type="primary">Contig3895.g4158</name>
    <name evidence="3" type="ORF">STYLEM_1111</name>
</gene>
<dbReference type="GO" id="GO:0003341">
    <property type="term" value="P:cilium movement"/>
    <property type="evidence" value="ECO:0007669"/>
    <property type="project" value="InterPro"/>
</dbReference>
<dbReference type="GO" id="GO:0036064">
    <property type="term" value="C:ciliary basal body"/>
    <property type="evidence" value="ECO:0007669"/>
    <property type="project" value="TreeGrafter"/>
</dbReference>
<sequence length="555" mass="64531">MADQQNSTLKPVRGQANFLANTTRSVMQKKFKLNDGASKYVEQSTLLEPANNATALQHGQEEIREVSTQLSQIKKKHDEAKKLVIQKQQELEIVRKEIEMHSNLESTAEGPVFQIRSRLEQLQDALDTTKLKIDEENLARNTYLHILDRMKKDHISTKIQSNEFETSLRSKSQILDIEQNKQRKTKEERLQSKAIFDNLMKNIEKEQKDRQERILELQKCIKNKEESVQRRIERQRRNQEIAEAAANENKDSSELKMRENLYIQKLWNAFMRKKMEKEMRQSQTIDEAFKSIKTATGVTDVQEMVRKFLTREQTYSQLLMAVSESERKIDKLKKDNEELRGRLHELQIDVSAGAENNGSMMDEEIIEMNSTLNNVKKDYSAIQEKFKRINIVNDQISGWAKRVFGKFAALIDSKSLQQGQTDIVKIFEGMNIVVCDELKRMIEKQLNQEDEDKGIEYGDVFTDFATEDFISKNIRVRPVSGVTHADETKDGRQSNVSRAQVTDGNEDGEDNYNKFAQLELEDQRKAIKTKHRDALEEIKRKQLLAQKEAEAKKKQ</sequence>
<dbReference type="PANTHER" id="PTHR46518:SF1">
    <property type="entry name" value="OUTER DYNEIN ARM-DOCKING COMPLEX SUBUNIT 3"/>
    <property type="match status" value="1"/>
</dbReference>
<dbReference type="PANTHER" id="PTHR46518">
    <property type="entry name" value="COILED-COIL DOMAIN-CONTAINING PROTEIN 151"/>
    <property type="match status" value="1"/>
</dbReference>
<keyword evidence="1" id="KW-0175">Coiled coil</keyword>
<dbReference type="GO" id="GO:0097542">
    <property type="term" value="C:ciliary tip"/>
    <property type="evidence" value="ECO:0007669"/>
    <property type="project" value="TreeGrafter"/>
</dbReference>
<feature type="region of interest" description="Disordered" evidence="2">
    <location>
        <begin position="481"/>
        <end position="511"/>
    </location>
</feature>
<dbReference type="EMBL" id="CCKQ01001054">
    <property type="protein sequence ID" value="CDW72157.1"/>
    <property type="molecule type" value="Genomic_DNA"/>
</dbReference>
<dbReference type="GO" id="GO:0036158">
    <property type="term" value="P:outer dynein arm assembly"/>
    <property type="evidence" value="ECO:0007669"/>
    <property type="project" value="InterPro"/>
</dbReference>
<accession>A0A077ZQH7</accession>
<dbReference type="OrthoDB" id="422950at2759"/>
<protein>
    <submittedName>
        <fullName evidence="3">Uncharacterized protein</fullName>
    </submittedName>
</protein>
<dbReference type="AlphaFoldDB" id="A0A077ZQH7"/>
<keyword evidence="4" id="KW-1185">Reference proteome</keyword>
<feature type="coiled-coil region" evidence="1">
    <location>
        <begin position="56"/>
        <end position="139"/>
    </location>
</feature>
<dbReference type="InParanoid" id="A0A077ZQH7"/>
<feature type="compositionally biased region" description="Polar residues" evidence="2">
    <location>
        <begin position="493"/>
        <end position="503"/>
    </location>
</feature>
<proteinExistence type="predicted"/>
<evidence type="ECO:0000313" key="4">
    <source>
        <dbReference type="Proteomes" id="UP000039865"/>
    </source>
</evidence>